<evidence type="ECO:0000313" key="3">
    <source>
        <dbReference type="EMBL" id="STC90190.1"/>
    </source>
</evidence>
<feature type="domain" description="Transcriptional regulator SgrR N-terminal HTH" evidence="2">
    <location>
        <begin position="6"/>
        <end position="118"/>
    </location>
</feature>
<reference evidence="3 4" key="1">
    <citation type="submission" date="2018-06" db="EMBL/GenBank/DDBJ databases">
        <authorList>
            <consortium name="Pathogen Informatics"/>
            <person name="Doyle S."/>
        </authorList>
    </citation>
    <scope>NUCLEOTIDE SEQUENCE [LARGE SCALE GENOMIC DNA]</scope>
    <source>
        <strain evidence="3 4">NCTC12121</strain>
    </source>
</reference>
<accession>A0A376DJK2</accession>
<dbReference type="Gene3D" id="3.90.76.10">
    <property type="entry name" value="Dipeptide-binding Protein, Domain 1"/>
    <property type="match status" value="1"/>
</dbReference>
<sequence>MHLLQRLNQYQRLYHFAGDAPRATTVAELAATLCCSERHARPLLNQLQEAGWLNWQACAGRGRRGQLHCRVPLQQLYSQLMAHLLLEGNPSAALLLAARDPAHLIPYLQPHLGGQWSAELPTLRIPYYRSLEPIHPLQLSGRAEQHLAHTIHAGLTRFIPGNTTPQPDLAHHWHVSADGLCWHFQLHSDLHGHHGQAITSAQLLAVLQMRRSHPQAGALLTSVSAIDHPSPLCLRFTLKRPDYWLAHRLANLLCLLPHPQLADIGAGPFRLANADPTLLRLEQSPGYHLQRPYLHAIEYWITAGPHAALRACQDAVRIQIGADEGKQDMRWLKSSTSLGFGYMAINQRRGTLTSAQARYLLALMRDAESFSALALEEGITLRCEALLPGWPFPEAPPPLVRCPRTWYFCHTPPRPCTNWHAVCNLV</sequence>
<dbReference type="AlphaFoldDB" id="A0A376DJK2"/>
<dbReference type="PANTHER" id="PTHR30290:SF19">
    <property type="entry name" value="ABC TRANSPORTER PERIPLASMIC BINDING PROTEIN"/>
    <property type="match status" value="1"/>
</dbReference>
<organism evidence="3 4">
    <name type="scientific">Edwardsiella hoshinae</name>
    <dbReference type="NCBI Taxonomy" id="93378"/>
    <lineage>
        <taxon>Bacteria</taxon>
        <taxon>Pseudomonadati</taxon>
        <taxon>Pseudomonadota</taxon>
        <taxon>Gammaproteobacteria</taxon>
        <taxon>Enterobacterales</taxon>
        <taxon>Hafniaceae</taxon>
        <taxon>Edwardsiella</taxon>
    </lineage>
</organism>
<name>A0A376DJK2_9GAMM</name>
<dbReference type="Proteomes" id="UP000255248">
    <property type="component" value="Unassembled WGS sequence"/>
</dbReference>
<evidence type="ECO:0000259" key="2">
    <source>
        <dbReference type="Pfam" id="PF12793"/>
    </source>
</evidence>
<proteinExistence type="predicted"/>
<dbReference type="Pfam" id="PF12793">
    <property type="entry name" value="SgrR_N"/>
    <property type="match status" value="1"/>
</dbReference>
<dbReference type="RefSeq" id="WP_332270415.1">
    <property type="nucleotide sequence ID" value="NZ_CP065626.1"/>
</dbReference>
<dbReference type="EMBL" id="UFXZ01000001">
    <property type="protein sequence ID" value="STC90190.1"/>
    <property type="molecule type" value="Genomic_DNA"/>
</dbReference>
<dbReference type="Pfam" id="PF00496">
    <property type="entry name" value="SBP_bac_5"/>
    <property type="match status" value="1"/>
</dbReference>
<dbReference type="InterPro" id="IPR000914">
    <property type="entry name" value="SBP_5_dom"/>
</dbReference>
<protein>
    <submittedName>
        <fullName evidence="3">HTH-type transcriptional regulator sgrR</fullName>
    </submittedName>
</protein>
<evidence type="ECO:0000313" key="4">
    <source>
        <dbReference type="Proteomes" id="UP000255248"/>
    </source>
</evidence>
<dbReference type="Gene3D" id="3.40.190.10">
    <property type="entry name" value="Periplasmic binding protein-like II"/>
    <property type="match status" value="1"/>
</dbReference>
<dbReference type="SUPFAM" id="SSF53850">
    <property type="entry name" value="Periplasmic binding protein-like II"/>
    <property type="match status" value="1"/>
</dbReference>
<dbReference type="GO" id="GO:1904680">
    <property type="term" value="F:peptide transmembrane transporter activity"/>
    <property type="evidence" value="ECO:0007669"/>
    <property type="project" value="TreeGrafter"/>
</dbReference>
<gene>
    <name evidence="3" type="primary">sgrR_1</name>
    <name evidence="3" type="ORF">NCTC12121_02510</name>
</gene>
<evidence type="ECO:0000259" key="1">
    <source>
        <dbReference type="Pfam" id="PF00496"/>
    </source>
</evidence>
<dbReference type="InterPro" id="IPR025370">
    <property type="entry name" value="SgrR_HTH_N"/>
</dbReference>
<dbReference type="GO" id="GO:0015833">
    <property type="term" value="P:peptide transport"/>
    <property type="evidence" value="ECO:0007669"/>
    <property type="project" value="TreeGrafter"/>
</dbReference>
<dbReference type="InterPro" id="IPR039424">
    <property type="entry name" value="SBP_5"/>
</dbReference>
<feature type="domain" description="Solute-binding protein family 5" evidence="1">
    <location>
        <begin position="164"/>
        <end position="391"/>
    </location>
</feature>
<dbReference type="PANTHER" id="PTHR30290">
    <property type="entry name" value="PERIPLASMIC BINDING COMPONENT OF ABC TRANSPORTER"/>
    <property type="match status" value="1"/>
</dbReference>